<proteinExistence type="predicted"/>
<feature type="domain" description="Rieske" evidence="7">
    <location>
        <begin position="28"/>
        <end position="131"/>
    </location>
</feature>
<accession>A0A7W4PH10</accession>
<dbReference type="InterPro" id="IPR036922">
    <property type="entry name" value="Rieske_2Fe-2S_sf"/>
</dbReference>
<protein>
    <submittedName>
        <fullName evidence="8">Rieske (2Fe-2S) protein</fullName>
    </submittedName>
</protein>
<dbReference type="Proteomes" id="UP000555756">
    <property type="component" value="Unassembled WGS sequence"/>
</dbReference>
<sequence length="239" mass="24804">MAERVQPAHGGAPAGETGEGATRGDGWYPLMLSMDLEPGTVAGCTVLGRDLAVWRDADGRAHVWDDRCPHRGMRFSLGVVRAGALACLYHGWRFGPDGRCAHIPAHPDLSPPATLRAAPLVAAEQDGLVWVALGDTPAHGPATGVAGQCVPVRSLAIGAPARQVAQAIGLPAGSRAGGLDRDIDGLVLAAVLPVDRARCMLHLLVAGPGGADADRDRRRRVAAWGQDLRDRVEGAEAAA</sequence>
<dbReference type="PANTHER" id="PTHR21266">
    <property type="entry name" value="IRON-SULFUR DOMAIN CONTAINING PROTEIN"/>
    <property type="match status" value="1"/>
</dbReference>
<evidence type="ECO:0000256" key="4">
    <source>
        <dbReference type="ARBA" id="ARBA00023004"/>
    </source>
</evidence>
<dbReference type="Pfam" id="PF00355">
    <property type="entry name" value="Rieske"/>
    <property type="match status" value="1"/>
</dbReference>
<feature type="compositionally biased region" description="Low complexity" evidence="6">
    <location>
        <begin position="7"/>
        <end position="16"/>
    </location>
</feature>
<dbReference type="InterPro" id="IPR015881">
    <property type="entry name" value="ARHD_Rieske_2Fe_2S"/>
</dbReference>
<dbReference type="EMBL" id="JABEQF010000007">
    <property type="protein sequence ID" value="MBB2190591.1"/>
    <property type="molecule type" value="Genomic_DNA"/>
</dbReference>
<dbReference type="PANTHER" id="PTHR21266:SF60">
    <property type="entry name" value="3-KETOSTEROID-9-ALPHA-MONOOXYGENASE, OXYGENASE COMPONENT"/>
    <property type="match status" value="1"/>
</dbReference>
<dbReference type="GO" id="GO:0016491">
    <property type="term" value="F:oxidoreductase activity"/>
    <property type="evidence" value="ECO:0007669"/>
    <property type="project" value="UniProtKB-KW"/>
</dbReference>
<evidence type="ECO:0000259" key="7">
    <source>
        <dbReference type="PROSITE" id="PS51296"/>
    </source>
</evidence>
<organism evidence="8 9">
    <name type="scientific">Gluconacetobacter azotocaptans</name>
    <dbReference type="NCBI Taxonomy" id="142834"/>
    <lineage>
        <taxon>Bacteria</taxon>
        <taxon>Pseudomonadati</taxon>
        <taxon>Pseudomonadota</taxon>
        <taxon>Alphaproteobacteria</taxon>
        <taxon>Acetobacterales</taxon>
        <taxon>Acetobacteraceae</taxon>
        <taxon>Gluconacetobacter</taxon>
    </lineage>
</organism>
<dbReference type="CDD" id="cd03469">
    <property type="entry name" value="Rieske_RO_Alpha_N"/>
    <property type="match status" value="1"/>
</dbReference>
<dbReference type="SUPFAM" id="SSF50022">
    <property type="entry name" value="ISP domain"/>
    <property type="match status" value="1"/>
</dbReference>
<keyword evidence="9" id="KW-1185">Reference proteome</keyword>
<reference evidence="8 9" key="1">
    <citation type="submission" date="2020-04" db="EMBL/GenBank/DDBJ databases">
        <title>Description of novel Gluconacetobacter.</title>
        <authorList>
            <person name="Sombolestani A."/>
        </authorList>
    </citation>
    <scope>NUCLEOTIDE SEQUENCE [LARGE SCALE GENOMIC DNA]</scope>
    <source>
        <strain evidence="8 9">LMG 21311</strain>
    </source>
</reference>
<dbReference type="Gene3D" id="2.102.10.10">
    <property type="entry name" value="Rieske [2Fe-2S] iron-sulphur domain"/>
    <property type="match status" value="1"/>
</dbReference>
<keyword evidence="1" id="KW-0001">2Fe-2S</keyword>
<dbReference type="RefSeq" id="WP_183119726.1">
    <property type="nucleotide sequence ID" value="NZ_JABEQF010000007.1"/>
</dbReference>
<gene>
    <name evidence="8" type="ORF">HLH34_11565</name>
</gene>
<evidence type="ECO:0000256" key="3">
    <source>
        <dbReference type="ARBA" id="ARBA00023002"/>
    </source>
</evidence>
<evidence type="ECO:0000256" key="1">
    <source>
        <dbReference type="ARBA" id="ARBA00022714"/>
    </source>
</evidence>
<evidence type="ECO:0000256" key="2">
    <source>
        <dbReference type="ARBA" id="ARBA00022723"/>
    </source>
</evidence>
<dbReference type="GO" id="GO:0051537">
    <property type="term" value="F:2 iron, 2 sulfur cluster binding"/>
    <property type="evidence" value="ECO:0007669"/>
    <property type="project" value="UniProtKB-KW"/>
</dbReference>
<dbReference type="InterPro" id="IPR050584">
    <property type="entry name" value="Cholesterol_7-desaturase"/>
</dbReference>
<evidence type="ECO:0000313" key="9">
    <source>
        <dbReference type="Proteomes" id="UP000555756"/>
    </source>
</evidence>
<evidence type="ECO:0000256" key="5">
    <source>
        <dbReference type="ARBA" id="ARBA00023014"/>
    </source>
</evidence>
<comment type="caution">
    <text evidence="8">The sequence shown here is derived from an EMBL/GenBank/DDBJ whole genome shotgun (WGS) entry which is preliminary data.</text>
</comment>
<keyword evidence="4" id="KW-0408">Iron</keyword>
<dbReference type="InterPro" id="IPR017941">
    <property type="entry name" value="Rieske_2Fe-2S"/>
</dbReference>
<evidence type="ECO:0000313" key="8">
    <source>
        <dbReference type="EMBL" id="MBB2190591.1"/>
    </source>
</evidence>
<dbReference type="PROSITE" id="PS00570">
    <property type="entry name" value="RING_HYDROXYL_ALPHA"/>
    <property type="match status" value="1"/>
</dbReference>
<dbReference type="GO" id="GO:0005506">
    <property type="term" value="F:iron ion binding"/>
    <property type="evidence" value="ECO:0007669"/>
    <property type="project" value="InterPro"/>
</dbReference>
<feature type="region of interest" description="Disordered" evidence="6">
    <location>
        <begin position="1"/>
        <end position="22"/>
    </location>
</feature>
<keyword evidence="3" id="KW-0560">Oxidoreductase</keyword>
<name>A0A7W4PH10_9PROT</name>
<dbReference type="PROSITE" id="PS51296">
    <property type="entry name" value="RIESKE"/>
    <property type="match status" value="1"/>
</dbReference>
<keyword evidence="2" id="KW-0479">Metal-binding</keyword>
<evidence type="ECO:0000256" key="6">
    <source>
        <dbReference type="SAM" id="MobiDB-lite"/>
    </source>
</evidence>
<keyword evidence="5" id="KW-0411">Iron-sulfur</keyword>
<dbReference type="AlphaFoldDB" id="A0A7W4PH10"/>